<organism evidence="6 9">
    <name type="scientific">Enterocloster aldenensis</name>
    <dbReference type="NCBI Taxonomy" id="358742"/>
    <lineage>
        <taxon>Bacteria</taxon>
        <taxon>Bacillati</taxon>
        <taxon>Bacillota</taxon>
        <taxon>Clostridia</taxon>
        <taxon>Lachnospirales</taxon>
        <taxon>Lachnospiraceae</taxon>
        <taxon>Enterocloster</taxon>
    </lineage>
</organism>
<dbReference type="InterPro" id="IPR020625">
    <property type="entry name" value="Schiff_base-form_aldolases_AS"/>
</dbReference>
<dbReference type="Proteomes" id="UP000669239">
    <property type="component" value="Unassembled WGS sequence"/>
</dbReference>
<evidence type="ECO:0000256" key="5">
    <source>
        <dbReference type="PIRSR" id="PIRSR001365-2"/>
    </source>
</evidence>
<dbReference type="PANTHER" id="PTHR12128">
    <property type="entry name" value="DIHYDRODIPICOLINATE SYNTHASE"/>
    <property type="match status" value="1"/>
</dbReference>
<dbReference type="GO" id="GO:0005829">
    <property type="term" value="C:cytosol"/>
    <property type="evidence" value="ECO:0007669"/>
    <property type="project" value="TreeGrafter"/>
</dbReference>
<name>A0AAX1SSX0_9FIRM</name>
<gene>
    <name evidence="7" type="ORF">G5B36_15135</name>
    <name evidence="6" type="ORF">L0N08_00420</name>
</gene>
<dbReference type="CDD" id="cd00408">
    <property type="entry name" value="DHDPS-like"/>
    <property type="match status" value="1"/>
</dbReference>
<dbReference type="SUPFAM" id="SSF51569">
    <property type="entry name" value="Aldolase"/>
    <property type="match status" value="1"/>
</dbReference>
<keyword evidence="8" id="KW-1185">Reference proteome</keyword>
<evidence type="ECO:0000313" key="9">
    <source>
        <dbReference type="Proteomes" id="UP001299608"/>
    </source>
</evidence>
<dbReference type="PRINTS" id="PR00146">
    <property type="entry name" value="DHPICSNTHASE"/>
</dbReference>
<dbReference type="Proteomes" id="UP001299608">
    <property type="component" value="Unassembled WGS sequence"/>
</dbReference>
<proteinExistence type="inferred from homology"/>
<accession>A0AAX1SSX0</accession>
<dbReference type="PIRSF" id="PIRSF001365">
    <property type="entry name" value="DHDPS"/>
    <property type="match status" value="1"/>
</dbReference>
<evidence type="ECO:0000256" key="3">
    <source>
        <dbReference type="PIRNR" id="PIRNR001365"/>
    </source>
</evidence>
<comment type="similarity">
    <text evidence="3">Belongs to the DapA family.</text>
</comment>
<evidence type="ECO:0000313" key="8">
    <source>
        <dbReference type="Proteomes" id="UP000669239"/>
    </source>
</evidence>
<dbReference type="GO" id="GO:0016829">
    <property type="term" value="F:lyase activity"/>
    <property type="evidence" value="ECO:0007669"/>
    <property type="project" value="UniProtKB-KW"/>
</dbReference>
<dbReference type="SMART" id="SM01130">
    <property type="entry name" value="DHDPS"/>
    <property type="match status" value="1"/>
</dbReference>
<dbReference type="Gene3D" id="3.20.20.70">
    <property type="entry name" value="Aldolase class I"/>
    <property type="match status" value="1"/>
</dbReference>
<keyword evidence="2" id="KW-0704">Schiff base</keyword>
<keyword evidence="1 3" id="KW-0456">Lyase</keyword>
<dbReference type="GeneID" id="97204107"/>
<feature type="binding site" evidence="5">
    <location>
        <position position="207"/>
    </location>
    <ligand>
        <name>pyruvate</name>
        <dbReference type="ChEBI" id="CHEBI:15361"/>
    </ligand>
</feature>
<dbReference type="RefSeq" id="WP_117556867.1">
    <property type="nucleotide sequence ID" value="NZ_BAABZL010000001.1"/>
</dbReference>
<dbReference type="PANTHER" id="PTHR12128:SF28">
    <property type="entry name" value="2-DEHYDRO-3-DEOXY-D-GLUCONATE ALDOLASE YAGE-RELATED"/>
    <property type="match status" value="1"/>
</dbReference>
<dbReference type="AlphaFoldDB" id="A0AAX1SSX0"/>
<feature type="active site" description="Proton donor/acceptor" evidence="4">
    <location>
        <position position="133"/>
    </location>
</feature>
<feature type="active site" description="Schiff-base intermediate with substrate" evidence="4">
    <location>
        <position position="162"/>
    </location>
</feature>
<dbReference type="PROSITE" id="PS00666">
    <property type="entry name" value="DHDPS_2"/>
    <property type="match status" value="1"/>
</dbReference>
<reference evidence="6" key="3">
    <citation type="submission" date="2022-01" db="EMBL/GenBank/DDBJ databases">
        <title>Collection of gut derived symbiotic bacterial strains cultured from healthy donors.</title>
        <authorList>
            <person name="Lin H."/>
            <person name="Kohout C."/>
            <person name="Waligurski E."/>
            <person name="Pamer E.G."/>
        </authorList>
    </citation>
    <scope>NUCLEOTIDE SEQUENCE</scope>
    <source>
        <strain evidence="6">DFI.6.55</strain>
    </source>
</reference>
<dbReference type="EMBL" id="JAAITT010000021">
    <property type="protein sequence ID" value="NSJ50023.1"/>
    <property type="molecule type" value="Genomic_DNA"/>
</dbReference>
<reference evidence="7 8" key="1">
    <citation type="journal article" date="2020" name="Cell Host Microbe">
        <title>Functional and Genomic Variation between Human-Derived Isolates of Lachnospiraceae Reveals Inter- and Intra-Species Diversity.</title>
        <authorList>
            <person name="Sorbara M.T."/>
            <person name="Littmann E.R."/>
            <person name="Fontana E."/>
            <person name="Moody T.U."/>
            <person name="Kohout C.E."/>
            <person name="Gjonbalaj M."/>
            <person name="Eaton V."/>
            <person name="Seok R."/>
            <person name="Leiner I.M."/>
            <person name="Pamer E.G."/>
        </authorList>
    </citation>
    <scope>NUCLEOTIDE SEQUENCE [LARGE SCALE GENOMIC DNA]</scope>
    <source>
        <strain evidence="7 8">MSK.1.17</strain>
    </source>
</reference>
<dbReference type="Pfam" id="PF00701">
    <property type="entry name" value="DHDPS"/>
    <property type="match status" value="1"/>
</dbReference>
<protein>
    <submittedName>
        <fullName evidence="6">Dihydrodipicolinate synthase family protein</fullName>
    </submittedName>
</protein>
<sequence>MNVNFYTPVVTAFDENGELDLQGNKNIYDHLIGGGIAGLLILGSSGEFYALNMEQKKTLIDMAVPYINKRAKVFFGTACDSMEETVELSNYALRAGADGVMLISPYYFTIDDASIEAFYDEAANKINGPLYIYNFPARTGYDVKPEIVLNLLRRHKNIVGLKDSVSEMGHTRSILTMVREEFPEFEVYCGFDENLIHNAACGGAGCIGALSNVYPELLVSWQEAVNRKDWDTAFALQKKVDLLMGIYDINPFFVGTLKKAMLLRGVRIKDCCKKPVLRTTESETGRLKAIMEQVG</sequence>
<evidence type="ECO:0000256" key="4">
    <source>
        <dbReference type="PIRSR" id="PIRSR001365-1"/>
    </source>
</evidence>
<dbReference type="InterPro" id="IPR002220">
    <property type="entry name" value="DapA-like"/>
</dbReference>
<dbReference type="EMBL" id="JAKNGE010000001">
    <property type="protein sequence ID" value="MCG4743870.1"/>
    <property type="molecule type" value="Genomic_DNA"/>
</dbReference>
<evidence type="ECO:0000313" key="7">
    <source>
        <dbReference type="EMBL" id="NSJ50023.1"/>
    </source>
</evidence>
<evidence type="ECO:0000256" key="1">
    <source>
        <dbReference type="ARBA" id="ARBA00023239"/>
    </source>
</evidence>
<reference evidence="7" key="2">
    <citation type="submission" date="2020-02" db="EMBL/GenBank/DDBJ databases">
        <authorList>
            <person name="Littmann E."/>
            <person name="Sorbara M."/>
        </authorList>
    </citation>
    <scope>NUCLEOTIDE SEQUENCE</scope>
    <source>
        <strain evidence="7">MSK.1.17</strain>
    </source>
</reference>
<evidence type="ECO:0000313" key="6">
    <source>
        <dbReference type="EMBL" id="MCG4743870.1"/>
    </source>
</evidence>
<evidence type="ECO:0000256" key="2">
    <source>
        <dbReference type="ARBA" id="ARBA00023270"/>
    </source>
</evidence>
<comment type="caution">
    <text evidence="6">The sequence shown here is derived from an EMBL/GenBank/DDBJ whole genome shotgun (WGS) entry which is preliminary data.</text>
</comment>
<dbReference type="InterPro" id="IPR013785">
    <property type="entry name" value="Aldolase_TIM"/>
</dbReference>